<dbReference type="Gene3D" id="3.30.420.150">
    <property type="entry name" value="Exopolyphosphatase. Domain 2"/>
    <property type="match status" value="1"/>
</dbReference>
<keyword evidence="4" id="KW-0067">ATP-binding</keyword>
<evidence type="ECO:0000256" key="2">
    <source>
        <dbReference type="ARBA" id="ARBA00022801"/>
    </source>
</evidence>
<keyword evidence="6" id="KW-0472">Membrane</keyword>
<evidence type="ECO:0000256" key="6">
    <source>
        <dbReference type="SAM" id="Phobius"/>
    </source>
</evidence>
<dbReference type="WBParaSite" id="HNAJ_0000109001-mRNA-1">
    <property type="protein sequence ID" value="HNAJ_0000109001-mRNA-1"/>
    <property type="gene ID" value="HNAJ_0000109001"/>
</dbReference>
<evidence type="ECO:0000256" key="5">
    <source>
        <dbReference type="RuleBase" id="RU003833"/>
    </source>
</evidence>
<dbReference type="InterPro" id="IPR000407">
    <property type="entry name" value="GDA1_CD39_NTPase"/>
</dbReference>
<accession>A0A0R3T2D6</accession>
<dbReference type="AlphaFoldDB" id="A0A0R3T2D6"/>
<dbReference type="EMBL" id="UZAE01000385">
    <property type="protein sequence ID" value="VDN96949.1"/>
    <property type="molecule type" value="Genomic_DNA"/>
</dbReference>
<feature type="binding site" evidence="4">
    <location>
        <begin position="210"/>
        <end position="214"/>
    </location>
    <ligand>
        <name>ATP</name>
        <dbReference type="ChEBI" id="CHEBI:30616"/>
    </ligand>
</feature>
<dbReference type="Pfam" id="PF01150">
    <property type="entry name" value="GDA1_CD39"/>
    <property type="match status" value="1"/>
</dbReference>
<keyword evidence="4" id="KW-0547">Nucleotide-binding</keyword>
<dbReference type="GO" id="GO:0045134">
    <property type="term" value="F:UDP phosphatase activity"/>
    <property type="evidence" value="ECO:0007669"/>
    <property type="project" value="TreeGrafter"/>
</dbReference>
<evidence type="ECO:0000313" key="8">
    <source>
        <dbReference type="Proteomes" id="UP000278807"/>
    </source>
</evidence>
<dbReference type="GO" id="GO:0016020">
    <property type="term" value="C:membrane"/>
    <property type="evidence" value="ECO:0007669"/>
    <property type="project" value="TreeGrafter"/>
</dbReference>
<evidence type="ECO:0000313" key="9">
    <source>
        <dbReference type="WBParaSite" id="HNAJ_0000109001-mRNA-1"/>
    </source>
</evidence>
<dbReference type="GO" id="GO:0004382">
    <property type="term" value="F:GDP phosphatase activity"/>
    <property type="evidence" value="ECO:0007669"/>
    <property type="project" value="TreeGrafter"/>
</dbReference>
<dbReference type="GO" id="GO:0009134">
    <property type="term" value="P:nucleoside diphosphate catabolic process"/>
    <property type="evidence" value="ECO:0007669"/>
    <property type="project" value="TreeGrafter"/>
</dbReference>
<dbReference type="CDD" id="cd24044">
    <property type="entry name" value="ASKHA_NBD_NTPDase1-like"/>
    <property type="match status" value="1"/>
</dbReference>
<feature type="transmembrane region" description="Helical" evidence="6">
    <location>
        <begin position="12"/>
        <end position="38"/>
    </location>
</feature>
<evidence type="ECO:0000256" key="1">
    <source>
        <dbReference type="ARBA" id="ARBA00009283"/>
    </source>
</evidence>
<dbReference type="GO" id="GO:0017111">
    <property type="term" value="F:ribonucleoside triphosphate phosphatase activity"/>
    <property type="evidence" value="ECO:0007669"/>
    <property type="project" value="TreeGrafter"/>
</dbReference>
<dbReference type="PROSITE" id="PS01238">
    <property type="entry name" value="GDA1_CD39_NTPASE"/>
    <property type="match status" value="1"/>
</dbReference>
<keyword evidence="2 5" id="KW-0378">Hydrolase</keyword>
<evidence type="ECO:0000256" key="3">
    <source>
        <dbReference type="PIRSR" id="PIRSR600407-1"/>
    </source>
</evidence>
<keyword evidence="6" id="KW-0812">Transmembrane</keyword>
<dbReference type="OrthoDB" id="6372431at2759"/>
<keyword evidence="6" id="KW-1133">Transmembrane helix</keyword>
<dbReference type="STRING" id="102285.A0A0R3T2D6"/>
<evidence type="ECO:0000313" key="7">
    <source>
        <dbReference type="EMBL" id="VDN96949.1"/>
    </source>
</evidence>
<comment type="similarity">
    <text evidence="1 5">Belongs to the GDA1/CD39 NTPase family.</text>
</comment>
<dbReference type="Proteomes" id="UP000278807">
    <property type="component" value="Unassembled WGS sequence"/>
</dbReference>
<sequence>MGLKDSDLSKGCVKYVLIALLLLIFCIISILVALYVVANNSGYAFALLIDAGSTSSKLSIFTWKDWPFIENGYVQELGNDKVSPGISFYKDDPEEAYNTMESKIKTLVKKYIPSNVQSRTHQYLAATAGMRLLELENPLKSDAIIEALQLNLHRTDLKLGNPYSDVRVMSGRDEGIYAFITVNYLLGKFGDRDTSPVSQLQTVGSLDLGGASTQIAFVPDVDQNAPHTSTQKLFGNDFRIYSFSYLCYGKSAAEKRVWAQIIFDHTPPHTSPINNPCLHKGKTITINAAPLFDDQCIGGKYASDLVGSALQKPTGLPDSITFTGTGEPDKCRAVVEKMFQSSKACSKEPCMFGGIPRPNLRGNFYAFSGFTYSAKYLGILNKNTTRDNYRAAVDEFCKKPYSEVQQMEGYDGFTYIYCFDGAYIESLLVGYGFEDSESWKSITFANKVSKDHCFFF</sequence>
<feature type="active site" description="Proton acceptor" evidence="3">
    <location>
        <position position="174"/>
    </location>
</feature>
<name>A0A0R3T2D6_RODNA</name>
<reference evidence="9" key="1">
    <citation type="submission" date="2017-02" db="UniProtKB">
        <authorList>
            <consortium name="WormBaseParasite"/>
        </authorList>
    </citation>
    <scope>IDENTIFICATION</scope>
</reference>
<organism evidence="9">
    <name type="scientific">Rodentolepis nana</name>
    <name type="common">Dwarf tapeworm</name>
    <name type="synonym">Hymenolepis nana</name>
    <dbReference type="NCBI Taxonomy" id="102285"/>
    <lineage>
        <taxon>Eukaryota</taxon>
        <taxon>Metazoa</taxon>
        <taxon>Spiralia</taxon>
        <taxon>Lophotrochozoa</taxon>
        <taxon>Platyhelminthes</taxon>
        <taxon>Cestoda</taxon>
        <taxon>Eucestoda</taxon>
        <taxon>Cyclophyllidea</taxon>
        <taxon>Hymenolepididae</taxon>
        <taxon>Rodentolepis</taxon>
    </lineage>
</organism>
<dbReference type="PANTHER" id="PTHR11782:SF83">
    <property type="entry name" value="GUANOSINE-DIPHOSPHATASE"/>
    <property type="match status" value="1"/>
</dbReference>
<protein>
    <submittedName>
        <fullName evidence="9">Ectonucleoside triphosphate diphosphohydrolase 1</fullName>
    </submittedName>
</protein>
<dbReference type="PANTHER" id="PTHR11782">
    <property type="entry name" value="ADENOSINE/GUANOSINE DIPHOSPHATASE"/>
    <property type="match status" value="1"/>
</dbReference>
<dbReference type="GO" id="GO:0005524">
    <property type="term" value="F:ATP binding"/>
    <property type="evidence" value="ECO:0007669"/>
    <property type="project" value="UniProtKB-KW"/>
</dbReference>
<keyword evidence="8" id="KW-1185">Reference proteome</keyword>
<evidence type="ECO:0000256" key="4">
    <source>
        <dbReference type="PIRSR" id="PIRSR600407-2"/>
    </source>
</evidence>
<reference evidence="7 8" key="2">
    <citation type="submission" date="2018-11" db="EMBL/GenBank/DDBJ databases">
        <authorList>
            <consortium name="Pathogen Informatics"/>
        </authorList>
    </citation>
    <scope>NUCLEOTIDE SEQUENCE [LARGE SCALE GENOMIC DNA]</scope>
</reference>
<gene>
    <name evidence="7" type="ORF">HNAJ_LOCUS1090</name>
</gene>
<proteinExistence type="inferred from homology"/>
<dbReference type="Gene3D" id="3.30.420.40">
    <property type="match status" value="1"/>
</dbReference>